<dbReference type="Proteomes" id="UP001054252">
    <property type="component" value="Unassembled WGS sequence"/>
</dbReference>
<keyword evidence="10" id="KW-1185">Reference proteome</keyword>
<proteinExistence type="predicted"/>
<sequence length="745" mass="83238">MELGFEKIKAASDFVCETCMRGNILDSSRDHLQRNIPHKVCCDLRKHVTSKRQKAVATGKVKFLSMEEVLRMSSGSPKNESVPSNSIASPSQSQRRPMASKIFNPDFNPMRVKSNPNFTQSGFVKPHGHSGMQSSLKDGQQAAKTLNNSKVSEEKAPETSPKQYNCRAESVPSKCPKEVQSFSANSENTIMKAFASSTSVPCLSNTRTEKRTLVVPNDACKEQPVDALKPAKELKIFTMKIEKRKRLSRSSTSRPLSTILNSGDNFHATADPKSPDNEGKEASGIQHKLTLYWPWLPAQYATWRGSFKFINAAISDDLYGGFLAQPPCRVHCKAYELGQRIPMVIQVELLPCHHFQTDLFHNDFPDIRDIGLYFYPEDNIKRSKENYTYLFKLMEKENSVLRTDIDGVGLLIFTSNQLQEDSKDVCRWMETEFLLGVFCDVHNNYQTLQKMDNDMDADMDIDMVGHNYQILEKMEEDMDGDMDIDMVGGKTVGIADVVVSKDLLRNICGRSKKGTIGELPSQSSDDNFSTVSGHMGAPKEVLVDTLRTSAALFHGSCPLEVKTEIEVECNKPDISKELHTTFSVKKEAPLSWRPPPSSWVKLNIAGSKADTNAAAAAGGIIRDDSGQWILGFNLNIGACTRLGVELWALFHGMKLLWEKGYKKVVVESTSLQAVECVKVVPSQMDRHCALIELCRNLLKRNWNCTVNHIQPEENLCADWLAAHSDGPSMDLTVFNTPPPKLIPFL</sequence>
<dbReference type="InterPro" id="IPR044730">
    <property type="entry name" value="RNase_H-like_dom_plant"/>
</dbReference>
<gene>
    <name evidence="9" type="ORF">SLEP1_g12195</name>
</gene>
<dbReference type="InterPro" id="IPR012337">
    <property type="entry name" value="RNaseH-like_sf"/>
</dbReference>
<dbReference type="SUPFAM" id="SSF53098">
    <property type="entry name" value="Ribonuclease H-like"/>
    <property type="match status" value="1"/>
</dbReference>
<evidence type="ECO:0000256" key="5">
    <source>
        <dbReference type="ARBA" id="ARBA00023163"/>
    </source>
</evidence>
<evidence type="ECO:0000256" key="4">
    <source>
        <dbReference type="ARBA" id="ARBA00023015"/>
    </source>
</evidence>
<dbReference type="PANTHER" id="PTHR33304">
    <property type="match status" value="1"/>
</dbReference>
<dbReference type="EMBL" id="BPVZ01000014">
    <property type="protein sequence ID" value="GKU99328.1"/>
    <property type="molecule type" value="Genomic_DNA"/>
</dbReference>
<keyword evidence="2" id="KW-0863">Zinc-finger</keyword>
<evidence type="ECO:0000313" key="9">
    <source>
        <dbReference type="EMBL" id="GKU99328.1"/>
    </source>
</evidence>
<feature type="compositionally biased region" description="Polar residues" evidence="6">
    <location>
        <begin position="73"/>
        <end position="95"/>
    </location>
</feature>
<evidence type="ECO:0000256" key="6">
    <source>
        <dbReference type="SAM" id="MobiDB-lite"/>
    </source>
</evidence>
<dbReference type="Pfam" id="PF13456">
    <property type="entry name" value="RVT_3"/>
    <property type="match status" value="1"/>
</dbReference>
<evidence type="ECO:0000313" key="10">
    <source>
        <dbReference type="Proteomes" id="UP001054252"/>
    </source>
</evidence>
<dbReference type="GO" id="GO:0004523">
    <property type="term" value="F:RNA-DNA hybrid ribonuclease activity"/>
    <property type="evidence" value="ECO:0007669"/>
    <property type="project" value="InterPro"/>
</dbReference>
<organism evidence="9 10">
    <name type="scientific">Rubroshorea leprosula</name>
    <dbReference type="NCBI Taxonomy" id="152421"/>
    <lineage>
        <taxon>Eukaryota</taxon>
        <taxon>Viridiplantae</taxon>
        <taxon>Streptophyta</taxon>
        <taxon>Embryophyta</taxon>
        <taxon>Tracheophyta</taxon>
        <taxon>Spermatophyta</taxon>
        <taxon>Magnoliopsida</taxon>
        <taxon>eudicotyledons</taxon>
        <taxon>Gunneridae</taxon>
        <taxon>Pentapetalae</taxon>
        <taxon>rosids</taxon>
        <taxon>malvids</taxon>
        <taxon>Malvales</taxon>
        <taxon>Dipterocarpaceae</taxon>
        <taxon>Rubroshorea</taxon>
    </lineage>
</organism>
<feature type="domain" description="RNase H type-1" evidence="7">
    <location>
        <begin position="605"/>
        <end position="723"/>
    </location>
</feature>
<comment type="caution">
    <text evidence="9">The sequence shown here is derived from an EMBL/GenBank/DDBJ whole genome shotgun (WGS) entry which is preliminary data.</text>
</comment>
<keyword evidence="5" id="KW-0804">Transcription</keyword>
<dbReference type="InterPro" id="IPR056280">
    <property type="entry name" value="AIPP2-like_SPOC"/>
</dbReference>
<dbReference type="CDD" id="cd06222">
    <property type="entry name" value="RNase_H_like"/>
    <property type="match status" value="1"/>
</dbReference>
<dbReference type="AlphaFoldDB" id="A0AAV5IHF3"/>
<dbReference type="GO" id="GO:0140566">
    <property type="term" value="F:histone reader activity"/>
    <property type="evidence" value="ECO:0007669"/>
    <property type="project" value="InterPro"/>
</dbReference>
<evidence type="ECO:0008006" key="11">
    <source>
        <dbReference type="Google" id="ProtNLM"/>
    </source>
</evidence>
<dbReference type="PANTHER" id="PTHR33304:SF36">
    <property type="entry name" value="GB|AAF26970.1-RELATED"/>
    <property type="match status" value="1"/>
</dbReference>
<evidence type="ECO:0000259" key="8">
    <source>
        <dbReference type="Pfam" id="PF23121"/>
    </source>
</evidence>
<evidence type="ECO:0000256" key="2">
    <source>
        <dbReference type="ARBA" id="ARBA00022771"/>
    </source>
</evidence>
<evidence type="ECO:0000259" key="7">
    <source>
        <dbReference type="Pfam" id="PF13456"/>
    </source>
</evidence>
<dbReference type="GO" id="GO:0003676">
    <property type="term" value="F:nucleic acid binding"/>
    <property type="evidence" value="ECO:0007669"/>
    <property type="project" value="InterPro"/>
</dbReference>
<feature type="compositionally biased region" description="Polar residues" evidence="6">
    <location>
        <begin position="131"/>
        <end position="150"/>
    </location>
</feature>
<keyword evidence="3" id="KW-0862">Zinc</keyword>
<dbReference type="InterPro" id="IPR036397">
    <property type="entry name" value="RNaseH_sf"/>
</dbReference>
<protein>
    <recommendedName>
        <fullName evidence="11">RNase H type-1 domain-containing protein</fullName>
    </recommendedName>
</protein>
<evidence type="ECO:0000256" key="1">
    <source>
        <dbReference type="ARBA" id="ARBA00022723"/>
    </source>
</evidence>
<evidence type="ECO:0000256" key="3">
    <source>
        <dbReference type="ARBA" id="ARBA00022833"/>
    </source>
</evidence>
<keyword evidence="4" id="KW-0805">Transcription regulation</keyword>
<feature type="region of interest" description="Disordered" evidence="6">
    <location>
        <begin position="260"/>
        <end position="281"/>
    </location>
</feature>
<feature type="region of interest" description="Disordered" evidence="6">
    <location>
        <begin position="112"/>
        <end position="162"/>
    </location>
</feature>
<feature type="domain" description="AIPP2-like SPOC-like" evidence="8">
    <location>
        <begin position="303"/>
        <end position="438"/>
    </location>
</feature>
<dbReference type="Pfam" id="PF23121">
    <property type="entry name" value="SPOC_AIPP2"/>
    <property type="match status" value="1"/>
</dbReference>
<name>A0AAV5IHF3_9ROSI</name>
<dbReference type="InterPro" id="IPR002156">
    <property type="entry name" value="RNaseH_domain"/>
</dbReference>
<keyword evidence="1" id="KW-0479">Metal-binding</keyword>
<dbReference type="InterPro" id="IPR049914">
    <property type="entry name" value="PHD1-3/5-6"/>
</dbReference>
<feature type="region of interest" description="Disordered" evidence="6">
    <location>
        <begin position="72"/>
        <end position="97"/>
    </location>
</feature>
<reference evidence="9 10" key="1">
    <citation type="journal article" date="2021" name="Commun. Biol.">
        <title>The genome of Shorea leprosula (Dipterocarpaceae) highlights the ecological relevance of drought in aseasonal tropical rainforests.</title>
        <authorList>
            <person name="Ng K.K.S."/>
            <person name="Kobayashi M.J."/>
            <person name="Fawcett J.A."/>
            <person name="Hatakeyama M."/>
            <person name="Paape T."/>
            <person name="Ng C.H."/>
            <person name="Ang C.C."/>
            <person name="Tnah L.H."/>
            <person name="Lee C.T."/>
            <person name="Nishiyama T."/>
            <person name="Sese J."/>
            <person name="O'Brien M.J."/>
            <person name="Copetti D."/>
            <person name="Mohd Noor M.I."/>
            <person name="Ong R.C."/>
            <person name="Putra M."/>
            <person name="Sireger I.Z."/>
            <person name="Indrioko S."/>
            <person name="Kosugi Y."/>
            <person name="Izuno A."/>
            <person name="Isagi Y."/>
            <person name="Lee S.L."/>
            <person name="Shimizu K.K."/>
        </authorList>
    </citation>
    <scope>NUCLEOTIDE SEQUENCE [LARGE SCALE GENOMIC DNA]</scope>
    <source>
        <strain evidence="9">214</strain>
    </source>
</reference>
<dbReference type="Gene3D" id="3.30.420.10">
    <property type="entry name" value="Ribonuclease H-like superfamily/Ribonuclease H"/>
    <property type="match status" value="1"/>
</dbReference>
<dbReference type="GO" id="GO:0034244">
    <property type="term" value="P:negative regulation of transcription elongation by RNA polymerase II"/>
    <property type="evidence" value="ECO:0007669"/>
    <property type="project" value="InterPro"/>
</dbReference>
<dbReference type="GO" id="GO:0008270">
    <property type="term" value="F:zinc ion binding"/>
    <property type="evidence" value="ECO:0007669"/>
    <property type="project" value="UniProtKB-KW"/>
</dbReference>
<accession>A0AAV5IHF3</accession>